<dbReference type="InterPro" id="IPR039532">
    <property type="entry name" value="TetR_C_Firmicutes"/>
</dbReference>
<evidence type="ECO:0000256" key="3">
    <source>
        <dbReference type="PROSITE-ProRule" id="PRU00335"/>
    </source>
</evidence>
<dbReference type="PANTHER" id="PTHR43479:SF7">
    <property type="entry name" value="TETR-FAMILY TRANSCRIPTIONAL REGULATOR"/>
    <property type="match status" value="1"/>
</dbReference>
<dbReference type="Pfam" id="PF14278">
    <property type="entry name" value="TetR_C_8"/>
    <property type="match status" value="1"/>
</dbReference>
<evidence type="ECO:0000313" key="6">
    <source>
        <dbReference type="Proteomes" id="UP000245624"/>
    </source>
</evidence>
<evidence type="ECO:0000313" key="5">
    <source>
        <dbReference type="EMBL" id="PWU68428.1"/>
    </source>
</evidence>
<dbReference type="EMBL" id="QGTD01000008">
    <property type="protein sequence ID" value="PWU68428.1"/>
    <property type="molecule type" value="Genomic_DNA"/>
</dbReference>
<dbReference type="SUPFAM" id="SSF46689">
    <property type="entry name" value="Homeodomain-like"/>
    <property type="match status" value="1"/>
</dbReference>
<dbReference type="InterPro" id="IPR001647">
    <property type="entry name" value="HTH_TetR"/>
</dbReference>
<dbReference type="Gene3D" id="1.10.357.10">
    <property type="entry name" value="Tetracycline Repressor, domain 2"/>
    <property type="match status" value="1"/>
</dbReference>
<sequence>MAARLDRRKKYTRMVLKDSLMHLLNQKPLSAITVKEICMEADINRSTFYTHYKDPLDLLHQIEEEIIEEMNKHLTECNFAKEEESLQLTETLLEYIIEQKHVCQTLLNQNTGTSFQKRVMIIAKQILMDHAVTEKSDRTDYFITFIISGAIHVIKDWLNNGTKQSPKEMAELINLFVNR</sequence>
<dbReference type="PROSITE" id="PS50977">
    <property type="entry name" value="HTH_TETR_2"/>
    <property type="match status" value="1"/>
</dbReference>
<gene>
    <name evidence="5" type="ORF">DLJ74_08260</name>
</gene>
<organism evidence="5 6">
    <name type="scientific">Gracilibacillus dipsosauri</name>
    <dbReference type="NCBI Taxonomy" id="178340"/>
    <lineage>
        <taxon>Bacteria</taxon>
        <taxon>Bacillati</taxon>
        <taxon>Bacillota</taxon>
        <taxon>Bacilli</taxon>
        <taxon>Bacillales</taxon>
        <taxon>Bacillaceae</taxon>
        <taxon>Gracilibacillus</taxon>
    </lineage>
</organism>
<evidence type="ECO:0000259" key="4">
    <source>
        <dbReference type="PROSITE" id="PS50977"/>
    </source>
</evidence>
<accession>A0A317L0Q3</accession>
<reference evidence="5 6" key="1">
    <citation type="submission" date="2018-05" db="EMBL/GenBank/DDBJ databases">
        <title>Genomic analysis of Gracilibacillus dipsosauri DD1 reveals novel features of a salt-tolerant amylase.</title>
        <authorList>
            <person name="Deutch C.E."/>
            <person name="Yang S."/>
        </authorList>
    </citation>
    <scope>NUCLEOTIDE SEQUENCE [LARGE SCALE GENOMIC DNA]</scope>
    <source>
        <strain evidence="5 6">DD1</strain>
    </source>
</reference>
<dbReference type="InterPro" id="IPR009057">
    <property type="entry name" value="Homeodomain-like_sf"/>
</dbReference>
<feature type="DNA-binding region" description="H-T-H motif" evidence="3">
    <location>
        <begin position="33"/>
        <end position="52"/>
    </location>
</feature>
<protein>
    <submittedName>
        <fullName evidence="5">TetR/AcrR family transcriptional regulator</fullName>
    </submittedName>
</protein>
<dbReference type="GO" id="GO:0003677">
    <property type="term" value="F:DNA binding"/>
    <property type="evidence" value="ECO:0007669"/>
    <property type="project" value="UniProtKB-UniRule"/>
</dbReference>
<evidence type="ECO:0000256" key="2">
    <source>
        <dbReference type="ARBA" id="ARBA00023125"/>
    </source>
</evidence>
<feature type="domain" description="HTH tetR-type" evidence="4">
    <location>
        <begin position="10"/>
        <end position="70"/>
    </location>
</feature>
<proteinExistence type="predicted"/>
<keyword evidence="6" id="KW-1185">Reference proteome</keyword>
<keyword evidence="2 3" id="KW-0238">DNA-binding</keyword>
<dbReference type="Proteomes" id="UP000245624">
    <property type="component" value="Unassembled WGS sequence"/>
</dbReference>
<comment type="caution">
    <text evidence="5">The sequence shown here is derived from an EMBL/GenBank/DDBJ whole genome shotgun (WGS) entry which is preliminary data.</text>
</comment>
<dbReference type="OrthoDB" id="9810250at2"/>
<keyword evidence="1" id="KW-0678">Repressor</keyword>
<name>A0A317L0Q3_9BACI</name>
<dbReference type="RefSeq" id="WP_109984111.1">
    <property type="nucleotide sequence ID" value="NZ_JAJUIE010000014.1"/>
</dbReference>
<evidence type="ECO:0000256" key="1">
    <source>
        <dbReference type="ARBA" id="ARBA00022491"/>
    </source>
</evidence>
<dbReference type="AlphaFoldDB" id="A0A317L0Q3"/>
<dbReference type="PANTHER" id="PTHR43479">
    <property type="entry name" value="ACREF/ENVCD OPERON REPRESSOR-RELATED"/>
    <property type="match status" value="1"/>
</dbReference>
<dbReference type="InterPro" id="IPR050624">
    <property type="entry name" value="HTH-type_Tx_Regulator"/>
</dbReference>